<dbReference type="OrthoDB" id="5863171at2759"/>
<dbReference type="Proteomes" id="UP000077315">
    <property type="component" value="Unassembled WGS sequence"/>
</dbReference>
<dbReference type="AlphaFoldDB" id="A0A162UYG7"/>
<dbReference type="GO" id="GO:0008270">
    <property type="term" value="F:zinc ion binding"/>
    <property type="evidence" value="ECO:0007669"/>
    <property type="project" value="UniProtKB-KW"/>
</dbReference>
<evidence type="ECO:0000256" key="1">
    <source>
        <dbReference type="ARBA" id="ARBA00022723"/>
    </source>
</evidence>
<dbReference type="STRING" id="763407.A0A162UYG7"/>
<keyword evidence="5" id="KW-0732">Signal</keyword>
<keyword evidence="8" id="KW-1185">Reference proteome</keyword>
<gene>
    <name evidence="7" type="ORF">PHYBLDRAFT_140860</name>
</gene>
<feature type="chain" id="PRO_5007840281" description="PHD-type domain-containing protein" evidence="5">
    <location>
        <begin position="29"/>
        <end position="406"/>
    </location>
</feature>
<dbReference type="PROSITE" id="PS50016">
    <property type="entry name" value="ZF_PHD_2"/>
    <property type="match status" value="1"/>
</dbReference>
<evidence type="ECO:0000256" key="5">
    <source>
        <dbReference type="SAM" id="SignalP"/>
    </source>
</evidence>
<evidence type="ECO:0000313" key="7">
    <source>
        <dbReference type="EMBL" id="OAD78803.1"/>
    </source>
</evidence>
<feature type="signal peptide" evidence="5">
    <location>
        <begin position="1"/>
        <end position="28"/>
    </location>
</feature>
<dbReference type="RefSeq" id="XP_018296843.1">
    <property type="nucleotide sequence ID" value="XM_018430469.1"/>
</dbReference>
<dbReference type="InterPro" id="IPR013083">
    <property type="entry name" value="Znf_RING/FYVE/PHD"/>
</dbReference>
<dbReference type="VEuPathDB" id="FungiDB:PHYBLDRAFT_140860"/>
<evidence type="ECO:0000256" key="2">
    <source>
        <dbReference type="ARBA" id="ARBA00022771"/>
    </source>
</evidence>
<dbReference type="InParanoid" id="A0A162UYG7"/>
<dbReference type="Gene3D" id="3.30.40.10">
    <property type="entry name" value="Zinc/RING finger domain, C3HC4 (zinc finger)"/>
    <property type="match status" value="1"/>
</dbReference>
<feature type="domain" description="PHD-type" evidence="6">
    <location>
        <begin position="330"/>
        <end position="384"/>
    </location>
</feature>
<keyword evidence="1" id="KW-0479">Metal-binding</keyword>
<dbReference type="InterPro" id="IPR011011">
    <property type="entry name" value="Znf_FYVE_PHD"/>
</dbReference>
<evidence type="ECO:0000313" key="8">
    <source>
        <dbReference type="Proteomes" id="UP000077315"/>
    </source>
</evidence>
<dbReference type="SMART" id="SM00249">
    <property type="entry name" value="PHD"/>
    <property type="match status" value="1"/>
</dbReference>
<dbReference type="EMBL" id="KV440973">
    <property type="protein sequence ID" value="OAD78803.1"/>
    <property type="molecule type" value="Genomic_DNA"/>
</dbReference>
<keyword evidence="3" id="KW-0862">Zinc</keyword>
<dbReference type="InterPro" id="IPR019787">
    <property type="entry name" value="Znf_PHD-finger"/>
</dbReference>
<dbReference type="SUPFAM" id="SSF57903">
    <property type="entry name" value="FYVE/PHD zinc finger"/>
    <property type="match status" value="1"/>
</dbReference>
<accession>A0A162UYG7</accession>
<reference evidence="8" key="1">
    <citation type="submission" date="2015-06" db="EMBL/GenBank/DDBJ databases">
        <title>Expansion of signal transduction pathways in fungi by whole-genome duplication.</title>
        <authorList>
            <consortium name="DOE Joint Genome Institute"/>
            <person name="Corrochano L.M."/>
            <person name="Kuo A."/>
            <person name="Marcet-Houben M."/>
            <person name="Polaino S."/>
            <person name="Salamov A."/>
            <person name="Villalobos J.M."/>
            <person name="Alvarez M.I."/>
            <person name="Avalos J."/>
            <person name="Benito E.P."/>
            <person name="Benoit I."/>
            <person name="Burger G."/>
            <person name="Camino L.P."/>
            <person name="Canovas D."/>
            <person name="Cerda-Olmedo E."/>
            <person name="Cheng J.-F."/>
            <person name="Dominguez A."/>
            <person name="Elias M."/>
            <person name="Eslava A.P."/>
            <person name="Glaser F."/>
            <person name="Grimwood J."/>
            <person name="Gutierrez G."/>
            <person name="Heitman J."/>
            <person name="Henrissat B."/>
            <person name="Iturriaga E.A."/>
            <person name="Lang B.F."/>
            <person name="Lavin J.L."/>
            <person name="Lee S."/>
            <person name="Li W."/>
            <person name="Lindquist E."/>
            <person name="Lopez-Garcia S."/>
            <person name="Luque E.M."/>
            <person name="Marcos A.T."/>
            <person name="Martin J."/>
            <person name="McCluskey K."/>
            <person name="Medina H.R."/>
            <person name="Miralles-Duran A."/>
            <person name="Miyazaki A."/>
            <person name="Munoz-Torres E."/>
            <person name="Oguiza J.A."/>
            <person name="Ohm R."/>
            <person name="Olmedo M."/>
            <person name="Orejas M."/>
            <person name="Ortiz-Castellanos L."/>
            <person name="Pisabarro A.G."/>
            <person name="Rodriguez-Romero J."/>
            <person name="Ruiz-Herrera J."/>
            <person name="Ruiz-Vazquez R."/>
            <person name="Sanz C."/>
            <person name="Schackwitz W."/>
            <person name="Schmutz J."/>
            <person name="Shahriari M."/>
            <person name="Shelest E."/>
            <person name="Silva-Franco F."/>
            <person name="Soanes D."/>
            <person name="Syed K."/>
            <person name="Tagua V.G."/>
            <person name="Talbot N.J."/>
            <person name="Thon M."/>
            <person name="De vries R.P."/>
            <person name="Wiebenga A."/>
            <person name="Yadav J.S."/>
            <person name="Braun E.L."/>
            <person name="Baker S."/>
            <person name="Garre V."/>
            <person name="Horwitz B."/>
            <person name="Torres-Martinez S."/>
            <person name="Idnurm A."/>
            <person name="Herrera-Estrella A."/>
            <person name="Gabaldon T."/>
            <person name="Grigoriev I.V."/>
        </authorList>
    </citation>
    <scope>NUCLEOTIDE SEQUENCE [LARGE SCALE GENOMIC DNA]</scope>
    <source>
        <strain evidence="8">NRRL 1555(-)</strain>
    </source>
</reference>
<dbReference type="InterPro" id="IPR001965">
    <property type="entry name" value="Znf_PHD"/>
</dbReference>
<organism evidence="7 8">
    <name type="scientific">Phycomyces blakesleeanus (strain ATCC 8743b / DSM 1359 / FGSC 10004 / NBRC 33097 / NRRL 1555)</name>
    <dbReference type="NCBI Taxonomy" id="763407"/>
    <lineage>
        <taxon>Eukaryota</taxon>
        <taxon>Fungi</taxon>
        <taxon>Fungi incertae sedis</taxon>
        <taxon>Mucoromycota</taxon>
        <taxon>Mucoromycotina</taxon>
        <taxon>Mucoromycetes</taxon>
        <taxon>Mucorales</taxon>
        <taxon>Phycomycetaceae</taxon>
        <taxon>Phycomyces</taxon>
    </lineage>
</organism>
<evidence type="ECO:0000256" key="4">
    <source>
        <dbReference type="PROSITE-ProRule" id="PRU00146"/>
    </source>
</evidence>
<sequence>MDVPVFCVPRILLLRILLQLFVIPPHLTEERIGQKQVNFYGVLMDVLQECGHLPDINKFLYTCLHRTFLQAEEPIVNWGWHAARVKDESDWNDIDWKKQNDQEPAALHFEIMTSSARSLIDLELASPAFKVENDPRFSIQDSQGKQIPLDSVLVGTLQYLQKNVSPEERQGTEHLVELRLEQFSRDRYELQRFPATHFVLIGALMKQTTTIMGTSDKWCVYMRDFIEDNAGTNWRVLEETSLESDNQKISTVQAWADIRGASIITDNGRTVEPSVFGQTYRPVYLFYCNQKVLLSNASGPPLKQDGVITMADYSFEEEQYPEPLESDKEQDLCKTCFIAEHAPGNDIYFCDGCDGCVHQLCEDPPIEDFENKIDPWYCRACLKERNLPLPRPPPDHIPQKRKFEGP</sequence>
<keyword evidence="2 4" id="KW-0863">Zinc-finger</keyword>
<name>A0A162UYG7_PHYB8</name>
<proteinExistence type="predicted"/>
<protein>
    <recommendedName>
        <fullName evidence="6">PHD-type domain-containing protein</fullName>
    </recommendedName>
</protein>
<evidence type="ECO:0000259" key="6">
    <source>
        <dbReference type="PROSITE" id="PS50016"/>
    </source>
</evidence>
<evidence type="ECO:0000256" key="3">
    <source>
        <dbReference type="ARBA" id="ARBA00022833"/>
    </source>
</evidence>
<dbReference type="GeneID" id="28991375"/>
<dbReference type="Pfam" id="PF00628">
    <property type="entry name" value="PHD"/>
    <property type="match status" value="1"/>
</dbReference>